<dbReference type="Proteomes" id="UP000321617">
    <property type="component" value="Unassembled WGS sequence"/>
</dbReference>
<gene>
    <name evidence="7" type="ORF">LX16_2961</name>
</gene>
<feature type="DNA-binding region" description="H-T-H motif" evidence="5">
    <location>
        <begin position="29"/>
        <end position="48"/>
    </location>
</feature>
<dbReference type="InterPro" id="IPR039538">
    <property type="entry name" value="BetI_C"/>
</dbReference>
<dbReference type="PANTHER" id="PTHR47506:SF1">
    <property type="entry name" value="HTH-TYPE TRANSCRIPTIONAL REGULATOR YJDC"/>
    <property type="match status" value="1"/>
</dbReference>
<keyword evidence="3 5" id="KW-0238">DNA-binding</keyword>
<accession>A0A562V2T8</accession>
<dbReference type="Pfam" id="PF13977">
    <property type="entry name" value="TetR_C_6"/>
    <property type="match status" value="1"/>
</dbReference>
<dbReference type="OrthoDB" id="9805134at2"/>
<dbReference type="PANTHER" id="PTHR47506">
    <property type="entry name" value="TRANSCRIPTIONAL REGULATORY PROTEIN"/>
    <property type="match status" value="1"/>
</dbReference>
<evidence type="ECO:0000256" key="4">
    <source>
        <dbReference type="ARBA" id="ARBA00023163"/>
    </source>
</evidence>
<dbReference type="RefSeq" id="WP_147139137.1">
    <property type="nucleotide sequence ID" value="NZ_BAABIJ010000002.1"/>
</dbReference>
<evidence type="ECO:0000313" key="8">
    <source>
        <dbReference type="Proteomes" id="UP000321617"/>
    </source>
</evidence>
<dbReference type="PRINTS" id="PR00455">
    <property type="entry name" value="HTHTETR"/>
</dbReference>
<dbReference type="InterPro" id="IPR001647">
    <property type="entry name" value="HTH_TetR"/>
</dbReference>
<reference evidence="7 8" key="1">
    <citation type="journal article" date="2013" name="Stand. Genomic Sci.">
        <title>Genomic Encyclopedia of Type Strains, Phase I: The one thousand microbial genomes (KMG-I) project.</title>
        <authorList>
            <person name="Kyrpides N.C."/>
            <person name="Woyke T."/>
            <person name="Eisen J.A."/>
            <person name="Garrity G."/>
            <person name="Lilburn T.G."/>
            <person name="Beck B.J."/>
            <person name="Whitman W.B."/>
            <person name="Hugenholtz P."/>
            <person name="Klenk H.P."/>
        </authorList>
    </citation>
    <scope>NUCLEOTIDE SEQUENCE [LARGE SCALE GENOMIC DNA]</scope>
    <source>
        <strain evidence="7 8">DSM 45044</strain>
    </source>
</reference>
<dbReference type="EMBL" id="VLLL01000006">
    <property type="protein sequence ID" value="TWJ12206.1"/>
    <property type="molecule type" value="Genomic_DNA"/>
</dbReference>
<evidence type="ECO:0000259" key="6">
    <source>
        <dbReference type="PROSITE" id="PS50977"/>
    </source>
</evidence>
<keyword evidence="1" id="KW-0678">Repressor</keyword>
<dbReference type="InterPro" id="IPR036271">
    <property type="entry name" value="Tet_transcr_reg_TetR-rel_C_sf"/>
</dbReference>
<evidence type="ECO:0000313" key="7">
    <source>
        <dbReference type="EMBL" id="TWJ12206.1"/>
    </source>
</evidence>
<protein>
    <submittedName>
        <fullName evidence="7">TetR family transcriptional regulator</fullName>
    </submittedName>
</protein>
<comment type="caution">
    <text evidence="7">The sequence shown here is derived from an EMBL/GenBank/DDBJ whole genome shotgun (WGS) entry which is preliminary data.</text>
</comment>
<evidence type="ECO:0000256" key="1">
    <source>
        <dbReference type="ARBA" id="ARBA00022491"/>
    </source>
</evidence>
<dbReference type="Pfam" id="PF00440">
    <property type="entry name" value="TetR_N"/>
    <property type="match status" value="1"/>
</dbReference>
<dbReference type="GO" id="GO:0003677">
    <property type="term" value="F:DNA binding"/>
    <property type="evidence" value="ECO:0007669"/>
    <property type="project" value="UniProtKB-UniRule"/>
</dbReference>
<evidence type="ECO:0000256" key="5">
    <source>
        <dbReference type="PROSITE-ProRule" id="PRU00335"/>
    </source>
</evidence>
<keyword evidence="2" id="KW-0805">Transcription regulation</keyword>
<name>A0A562V2T8_9ACTN</name>
<keyword evidence="8" id="KW-1185">Reference proteome</keyword>
<proteinExistence type="predicted"/>
<dbReference type="AlphaFoldDB" id="A0A562V2T8"/>
<feature type="domain" description="HTH tetR-type" evidence="6">
    <location>
        <begin position="6"/>
        <end position="66"/>
    </location>
</feature>
<dbReference type="Gene3D" id="1.10.10.60">
    <property type="entry name" value="Homeodomain-like"/>
    <property type="match status" value="1"/>
</dbReference>
<evidence type="ECO:0000256" key="3">
    <source>
        <dbReference type="ARBA" id="ARBA00023125"/>
    </source>
</evidence>
<dbReference type="InterPro" id="IPR009057">
    <property type="entry name" value="Homeodomain-like_sf"/>
</dbReference>
<sequence>MARPRTFDETTAVDAAMRVFWRAGYDASTTEELCDATGLRRSSIYNTFRSKRDLFLRALTHYTASKNRTTAEVLERDAPLRDRLRDLLDRIAEPDAADPVGCLVVRASVELAPRDAEVAAVLERDRRERFAMLRDAFLAARGAGELPGDLDPSDAAHFVIATISGMQVAAAAGAGPEVLRGIAGSASRVF</sequence>
<dbReference type="SUPFAM" id="SSF46689">
    <property type="entry name" value="Homeodomain-like"/>
    <property type="match status" value="1"/>
</dbReference>
<dbReference type="PROSITE" id="PS50977">
    <property type="entry name" value="HTH_TETR_2"/>
    <property type="match status" value="1"/>
</dbReference>
<dbReference type="Gene3D" id="1.10.357.10">
    <property type="entry name" value="Tetracycline Repressor, domain 2"/>
    <property type="match status" value="1"/>
</dbReference>
<organism evidence="7 8">
    <name type="scientific">Stackebrandtia albiflava</name>
    <dbReference type="NCBI Taxonomy" id="406432"/>
    <lineage>
        <taxon>Bacteria</taxon>
        <taxon>Bacillati</taxon>
        <taxon>Actinomycetota</taxon>
        <taxon>Actinomycetes</taxon>
        <taxon>Glycomycetales</taxon>
        <taxon>Glycomycetaceae</taxon>
        <taxon>Stackebrandtia</taxon>
    </lineage>
</organism>
<evidence type="ECO:0000256" key="2">
    <source>
        <dbReference type="ARBA" id="ARBA00023015"/>
    </source>
</evidence>
<dbReference type="SUPFAM" id="SSF48498">
    <property type="entry name" value="Tetracyclin repressor-like, C-terminal domain"/>
    <property type="match status" value="1"/>
</dbReference>
<keyword evidence="4" id="KW-0804">Transcription</keyword>